<evidence type="ECO:0000256" key="3">
    <source>
        <dbReference type="ARBA" id="ARBA00022833"/>
    </source>
</evidence>
<feature type="domain" description="CHHC U11-48K-type" evidence="5">
    <location>
        <begin position="73"/>
        <end position="100"/>
    </location>
</feature>
<sequence length="149" mass="16919">HMATYRFGTTSSPSRTATEGRAQPAEESDVKDDADPNRLLQCPYDKSHQIRASRFPYHIIKCRKNHPELASELRACPFNARHLVPKHELAHHTETCENRPSGDSQDEVDNDAAPFVWSVDKTFTQEQKSKPSKTPAPRAPNTLPWDDEQ</sequence>
<reference evidence="6 7" key="1">
    <citation type="submission" date="2018-03" db="EMBL/GenBank/DDBJ databases">
        <title>Finding Nemo's genes: A chromosome-scale reference assembly of the genome of the orange clownfish Amphiprion percula.</title>
        <authorList>
            <person name="Lehmann R."/>
        </authorList>
    </citation>
    <scope>NUCLEOTIDE SEQUENCE</scope>
</reference>
<reference evidence="6" key="3">
    <citation type="submission" date="2025-09" db="UniProtKB">
        <authorList>
            <consortium name="Ensembl"/>
        </authorList>
    </citation>
    <scope>IDENTIFICATION</scope>
</reference>
<dbReference type="InterPro" id="IPR051591">
    <property type="entry name" value="UPF0224_FAM112_RNA_Proc"/>
</dbReference>
<protein>
    <recommendedName>
        <fullName evidence="5">CHHC U11-48K-type domain-containing protein</fullName>
    </recommendedName>
</protein>
<dbReference type="PANTHER" id="PTHR21402:SF5">
    <property type="entry name" value="GAMETOCYTE SPECIFIC FACTOR 1"/>
    <property type="match status" value="1"/>
</dbReference>
<dbReference type="PROSITE" id="PS51800">
    <property type="entry name" value="ZF_CHHC_U11_48K"/>
    <property type="match status" value="2"/>
</dbReference>
<feature type="compositionally biased region" description="Polar residues" evidence="4">
    <location>
        <begin position="7"/>
        <end position="17"/>
    </location>
</feature>
<evidence type="ECO:0000313" key="7">
    <source>
        <dbReference type="Proteomes" id="UP000265080"/>
    </source>
</evidence>
<reference evidence="6" key="2">
    <citation type="submission" date="2025-08" db="UniProtKB">
        <authorList>
            <consortium name="Ensembl"/>
        </authorList>
    </citation>
    <scope>IDENTIFICATION</scope>
</reference>
<dbReference type="InterPro" id="IPR022776">
    <property type="entry name" value="TRM13/UPF0224_CHHC_Znf_dom"/>
</dbReference>
<dbReference type="PANTHER" id="PTHR21402">
    <property type="entry name" value="GAMETOCYTE SPECIFIC FACTOR 1-RELATED"/>
    <property type="match status" value="1"/>
</dbReference>
<evidence type="ECO:0000259" key="5">
    <source>
        <dbReference type="PROSITE" id="PS51800"/>
    </source>
</evidence>
<keyword evidence="1" id="KW-0479">Metal-binding</keyword>
<dbReference type="AlphaFoldDB" id="A0A3P8SB64"/>
<keyword evidence="2" id="KW-0863">Zinc-finger</keyword>
<evidence type="ECO:0000256" key="2">
    <source>
        <dbReference type="ARBA" id="ARBA00022771"/>
    </source>
</evidence>
<name>A0A3P8SB64_AMPPE</name>
<evidence type="ECO:0000313" key="6">
    <source>
        <dbReference type="Ensembl" id="ENSAPEP00000009320.1"/>
    </source>
</evidence>
<keyword evidence="3" id="KW-0862">Zinc</keyword>
<feature type="region of interest" description="Disordered" evidence="4">
    <location>
        <begin position="1"/>
        <end position="41"/>
    </location>
</feature>
<dbReference type="Pfam" id="PF05253">
    <property type="entry name" value="zf-U11-48K"/>
    <property type="match status" value="2"/>
</dbReference>
<dbReference type="STRING" id="161767.ENSAPEP00000009320"/>
<dbReference type="Proteomes" id="UP000265080">
    <property type="component" value="Chromosome 10"/>
</dbReference>
<organism evidence="6 7">
    <name type="scientific">Amphiprion percula</name>
    <name type="common">Orange clownfish</name>
    <name type="synonym">Lutjanus percula</name>
    <dbReference type="NCBI Taxonomy" id="161767"/>
    <lineage>
        <taxon>Eukaryota</taxon>
        <taxon>Metazoa</taxon>
        <taxon>Chordata</taxon>
        <taxon>Craniata</taxon>
        <taxon>Vertebrata</taxon>
        <taxon>Euteleostomi</taxon>
        <taxon>Actinopterygii</taxon>
        <taxon>Neopterygii</taxon>
        <taxon>Teleostei</taxon>
        <taxon>Neoteleostei</taxon>
        <taxon>Acanthomorphata</taxon>
        <taxon>Ovalentaria</taxon>
        <taxon>Pomacentridae</taxon>
        <taxon>Amphiprion</taxon>
    </lineage>
</organism>
<feature type="region of interest" description="Disordered" evidence="4">
    <location>
        <begin position="89"/>
        <end position="149"/>
    </location>
</feature>
<feature type="domain" description="CHHC U11-48K-type" evidence="5">
    <location>
        <begin position="39"/>
        <end position="66"/>
    </location>
</feature>
<dbReference type="Ensembl" id="ENSAPET00000009573.1">
    <property type="protein sequence ID" value="ENSAPEP00000009320.1"/>
    <property type="gene ID" value="ENSAPEG00000006689.1"/>
</dbReference>
<dbReference type="GeneTree" id="ENSGT00940000164745"/>
<accession>A0A3P8SB64</accession>
<proteinExistence type="predicted"/>
<dbReference type="SUPFAM" id="SSF57667">
    <property type="entry name" value="beta-beta-alpha zinc fingers"/>
    <property type="match status" value="1"/>
</dbReference>
<dbReference type="OMA" id="EYDTRAN"/>
<evidence type="ECO:0000256" key="1">
    <source>
        <dbReference type="ARBA" id="ARBA00022723"/>
    </source>
</evidence>
<evidence type="ECO:0000256" key="4">
    <source>
        <dbReference type="SAM" id="MobiDB-lite"/>
    </source>
</evidence>
<dbReference type="GO" id="GO:0008270">
    <property type="term" value="F:zinc ion binding"/>
    <property type="evidence" value="ECO:0007669"/>
    <property type="project" value="UniProtKB-KW"/>
</dbReference>
<keyword evidence="7" id="KW-1185">Reference proteome</keyword>
<dbReference type="InterPro" id="IPR036236">
    <property type="entry name" value="Znf_C2H2_sf"/>
</dbReference>